<evidence type="ECO:0000256" key="1">
    <source>
        <dbReference type="SAM" id="SignalP"/>
    </source>
</evidence>
<keyword evidence="1" id="KW-0732">Signal</keyword>
<dbReference type="PANTHER" id="PTHR11257:SF12">
    <property type="entry name" value="EJACULATORY BULB-SPECIFIC PROTEIN 3-RELATED"/>
    <property type="match status" value="1"/>
</dbReference>
<evidence type="ECO:0008006" key="4">
    <source>
        <dbReference type="Google" id="ProtNLM"/>
    </source>
</evidence>
<sequence>MKTFVLLLAASCVAVAVAKPGQYTTKYDNVDLDEILKSDRLLKNYTNCLLDKGHCTPDGSELKKVVPDALQTGCSKCNENQKSGTRKIIDYLIKNKQDVWKQLQDKYDSKGIYLQKYHDQL</sequence>
<feature type="chain" id="PRO_5040144830" description="Chemosensory protein" evidence="1">
    <location>
        <begin position="19"/>
        <end position="121"/>
    </location>
</feature>
<dbReference type="Gene3D" id="1.10.2080.10">
    <property type="entry name" value="Insect odorant-binding protein A10/Ejaculatory bulb-specific protein 3"/>
    <property type="match status" value="1"/>
</dbReference>
<keyword evidence="3" id="KW-1185">Reference proteome</keyword>
<dbReference type="AlphaFoldDB" id="A0A9P0AXH4"/>
<dbReference type="Proteomes" id="UP001154078">
    <property type="component" value="Chromosome 2"/>
</dbReference>
<dbReference type="PANTHER" id="PTHR11257">
    <property type="entry name" value="CHEMOSENSORY PROTEIN-RELATED"/>
    <property type="match status" value="1"/>
</dbReference>
<gene>
    <name evidence="2" type="ORF">MELIAE_LOCUS3656</name>
</gene>
<dbReference type="SUPFAM" id="SSF100910">
    <property type="entry name" value="Chemosensory protein Csp2"/>
    <property type="match status" value="1"/>
</dbReference>
<dbReference type="Pfam" id="PF03392">
    <property type="entry name" value="OS-D"/>
    <property type="match status" value="1"/>
</dbReference>
<organism evidence="2 3">
    <name type="scientific">Brassicogethes aeneus</name>
    <name type="common">Rape pollen beetle</name>
    <name type="synonym">Meligethes aeneus</name>
    <dbReference type="NCBI Taxonomy" id="1431903"/>
    <lineage>
        <taxon>Eukaryota</taxon>
        <taxon>Metazoa</taxon>
        <taxon>Ecdysozoa</taxon>
        <taxon>Arthropoda</taxon>
        <taxon>Hexapoda</taxon>
        <taxon>Insecta</taxon>
        <taxon>Pterygota</taxon>
        <taxon>Neoptera</taxon>
        <taxon>Endopterygota</taxon>
        <taxon>Coleoptera</taxon>
        <taxon>Polyphaga</taxon>
        <taxon>Cucujiformia</taxon>
        <taxon>Nitidulidae</taxon>
        <taxon>Meligethinae</taxon>
        <taxon>Brassicogethes</taxon>
    </lineage>
</organism>
<dbReference type="InterPro" id="IPR036682">
    <property type="entry name" value="OS_D_A10/PebIII_sf"/>
</dbReference>
<reference evidence="2" key="1">
    <citation type="submission" date="2021-12" db="EMBL/GenBank/DDBJ databases">
        <authorList>
            <person name="King R."/>
        </authorList>
    </citation>
    <scope>NUCLEOTIDE SEQUENCE</scope>
</reference>
<feature type="signal peptide" evidence="1">
    <location>
        <begin position="1"/>
        <end position="18"/>
    </location>
</feature>
<protein>
    <recommendedName>
        <fullName evidence="4">Chemosensory protein</fullName>
    </recommendedName>
</protein>
<accession>A0A9P0AXH4</accession>
<evidence type="ECO:0000313" key="3">
    <source>
        <dbReference type="Proteomes" id="UP001154078"/>
    </source>
</evidence>
<dbReference type="EMBL" id="OV121133">
    <property type="protein sequence ID" value="CAH0550949.1"/>
    <property type="molecule type" value="Genomic_DNA"/>
</dbReference>
<dbReference type="InterPro" id="IPR005055">
    <property type="entry name" value="A10/PebIII"/>
</dbReference>
<dbReference type="OrthoDB" id="6344725at2759"/>
<name>A0A9P0AXH4_BRAAE</name>
<evidence type="ECO:0000313" key="2">
    <source>
        <dbReference type="EMBL" id="CAH0550949.1"/>
    </source>
</evidence>
<proteinExistence type="predicted"/>